<evidence type="ECO:0000313" key="1">
    <source>
        <dbReference type="EMBL" id="RLN92484.1"/>
    </source>
</evidence>
<proteinExistence type="predicted"/>
<feature type="non-terminal residue" evidence="1">
    <location>
        <position position="1"/>
    </location>
</feature>
<evidence type="ECO:0000313" key="2">
    <source>
        <dbReference type="Proteomes" id="UP000275652"/>
    </source>
</evidence>
<protein>
    <submittedName>
        <fullName evidence="1">Uncharacterized protein</fullName>
    </submittedName>
</protein>
<sequence length="115" mass="13230">TDPNEHANLWEILAKELDISEAQQRQIFTRRDQIKRLRDNLTKNLRNLAAFEVATQEKNQSLDNEVSLLQTILTPQQATKFIIWVKDNPAFMYMLDQLVQSIIAGTDGVDDRSSS</sequence>
<comment type="caution">
    <text evidence="1">The sequence shown here is derived from an EMBL/GenBank/DDBJ whole genome shotgun (WGS) entry which is preliminary data.</text>
</comment>
<dbReference type="AlphaFoldDB" id="A0A9X8DJZ3"/>
<name>A0A9X8DJZ3_APHAT</name>
<reference evidence="1 2" key="1">
    <citation type="journal article" date="2018" name="J. Invertebr. Pathol.">
        <title>New genotyping method for the causative agent of crayfish plague (Aphanomyces astaci) based on whole genome data.</title>
        <authorList>
            <person name="Minardi D."/>
            <person name="Studholme D.J."/>
            <person name="van der Giezen M."/>
            <person name="Pretto T."/>
            <person name="Oidtmann B."/>
        </authorList>
    </citation>
    <scope>NUCLEOTIDE SEQUENCE [LARGE SCALE GENOMIC DNA]</scope>
    <source>
        <strain evidence="1 2">KB13</strain>
    </source>
</reference>
<accession>A0A9X8DJZ3</accession>
<gene>
    <name evidence="1" type="ORF">DYB28_015551</name>
</gene>
<organism evidence="1 2">
    <name type="scientific">Aphanomyces astaci</name>
    <name type="common">Crayfish plague agent</name>
    <dbReference type="NCBI Taxonomy" id="112090"/>
    <lineage>
        <taxon>Eukaryota</taxon>
        <taxon>Sar</taxon>
        <taxon>Stramenopiles</taxon>
        <taxon>Oomycota</taxon>
        <taxon>Saprolegniomycetes</taxon>
        <taxon>Saprolegniales</taxon>
        <taxon>Verrucalvaceae</taxon>
        <taxon>Aphanomyces</taxon>
    </lineage>
</organism>
<dbReference type="Proteomes" id="UP000275652">
    <property type="component" value="Unassembled WGS sequence"/>
</dbReference>
<dbReference type="EMBL" id="QUTI01059813">
    <property type="protein sequence ID" value="RLN92484.1"/>
    <property type="molecule type" value="Genomic_DNA"/>
</dbReference>